<dbReference type="Proteomes" id="UP001152531">
    <property type="component" value="Unassembled WGS sequence"/>
</dbReference>
<evidence type="ECO:0000313" key="1">
    <source>
        <dbReference type="EMBL" id="CAH6718163.1"/>
    </source>
</evidence>
<proteinExistence type="predicted"/>
<dbReference type="EMBL" id="CALSDN010000001">
    <property type="protein sequence ID" value="CAH6718163.1"/>
    <property type="molecule type" value="Genomic_DNA"/>
</dbReference>
<keyword evidence="2" id="KW-1185">Reference proteome</keyword>
<protein>
    <submittedName>
        <fullName evidence="1">Uncharacterized protein</fullName>
    </submittedName>
</protein>
<accession>A0ACA9XZX0</accession>
<name>A0ACA9XZX0_9ASCO</name>
<reference evidence="1" key="1">
    <citation type="submission" date="2022-06" db="EMBL/GenBank/DDBJ databases">
        <authorList>
            <person name="Legras J.-L."/>
            <person name="Devillers H."/>
            <person name="Grondin C."/>
        </authorList>
    </citation>
    <scope>NUCLEOTIDE SEQUENCE</scope>
    <source>
        <strain evidence="1">CLIB 1444</strain>
    </source>
</reference>
<sequence>MSSVVVEVKKVTIDEINTFFQFCGEIKSINELSEGKYQVNFFNSSASDTALLLDQAELGGEKLKVSSDLPTYESSQGPDATGSTIASADDVKDHKLQGDVKTGDPKYDDIDQESKPKYVIMAQLLSKGYKINDDIIEKSITFDKKHGYSDKFKKFLNDIDIKLGAMTEDDNKAVESAISEKETEPTKFSDVAVKQFNTNVEQFKKSKYYSKFSKYFDKVSQDLDKASKDFSKNPYGVKIHAFYKNLVGDVRAVHEEALRLKEIHKEEELEGQVHDVKDTIDPK</sequence>
<comment type="caution">
    <text evidence="1">The sequence shown here is derived from an EMBL/GenBank/DDBJ whole genome shotgun (WGS) entry which is preliminary data.</text>
</comment>
<evidence type="ECO:0000313" key="2">
    <source>
        <dbReference type="Proteomes" id="UP001152531"/>
    </source>
</evidence>
<gene>
    <name evidence="1" type="ORF">CLIB1444_01S00540</name>
</gene>
<organism evidence="1 2">
    <name type="scientific">[Candida] jaroonii</name>
    <dbReference type="NCBI Taxonomy" id="467808"/>
    <lineage>
        <taxon>Eukaryota</taxon>
        <taxon>Fungi</taxon>
        <taxon>Dikarya</taxon>
        <taxon>Ascomycota</taxon>
        <taxon>Saccharomycotina</taxon>
        <taxon>Pichiomycetes</taxon>
        <taxon>Debaryomycetaceae</taxon>
        <taxon>Yamadazyma</taxon>
    </lineage>
</organism>